<evidence type="ECO:0000256" key="6">
    <source>
        <dbReference type="SAM" id="Phobius"/>
    </source>
</evidence>
<accession>A0A191WIL9</accession>
<dbReference type="OrthoDB" id="4329128at2"/>
<dbReference type="InterPro" id="IPR019931">
    <property type="entry name" value="LPXTG_anchor"/>
</dbReference>
<sequence>MPTPAPRRARLRKSLSLLAITGLAASGAAAISVIGAAPATAATAPALTCPPSGEMPPLGHLPVFTDSSVAVFAGGDYRAQGGAAESEGLLLVAGDATFAKTGGGVFNIGSAGYGSGITPAGGTQMLAVGGDLSTVNGTQLHVGANLAGGGDVTVGGSIAAGTTFDLWGGDATGELGAAKAMSPNAGFASVLDDASDDLAALPATDSASTDGNQVRFASAVDRDLYVFTISGSVLGSKPEVVFDLASDSAPVLINVTGAKLDWAPNYFADGTVRFDDPSGADFGTWSSRLAWNIADATKVELGLNGQLIGTVLAPDADAQVTTSTNGRLLVGGDLTVSGSGVEHHNYPWIGGKGLDCTPEPAEPTDPVEPTDPPTPLVPIEPADPVGPTDPTDPAEPAQPGGDDSSTVTTPGATPTPTPAANTVEKPGLASTGFDALPLAIGAGALLAVAGTLLVIARRRRA</sequence>
<dbReference type="AlphaFoldDB" id="A0A191WIL9"/>
<evidence type="ECO:0000313" key="10">
    <source>
        <dbReference type="Proteomes" id="UP000078437"/>
    </source>
</evidence>
<keyword evidence="6" id="KW-0472">Membrane</keyword>
<keyword evidence="6" id="KW-1133">Transmembrane helix</keyword>
<organism evidence="9 10">
    <name type="scientific">Agromyces aureus</name>
    <dbReference type="NCBI Taxonomy" id="453304"/>
    <lineage>
        <taxon>Bacteria</taxon>
        <taxon>Bacillati</taxon>
        <taxon>Actinomycetota</taxon>
        <taxon>Actinomycetes</taxon>
        <taxon>Micrococcales</taxon>
        <taxon>Microbacteriaceae</taxon>
        <taxon>Agromyces</taxon>
    </lineage>
</organism>
<feature type="region of interest" description="Disordered" evidence="5">
    <location>
        <begin position="350"/>
        <end position="426"/>
    </location>
</feature>
<evidence type="ECO:0000256" key="1">
    <source>
        <dbReference type="ARBA" id="ARBA00022512"/>
    </source>
</evidence>
<dbReference type="Proteomes" id="UP000078437">
    <property type="component" value="Chromosome"/>
</dbReference>
<dbReference type="InterPro" id="IPR026588">
    <property type="entry name" value="Choice_anch_A"/>
</dbReference>
<feature type="chain" id="PRO_5008249479" description="Gram-positive cocci surface proteins LPxTG domain-containing protein" evidence="7">
    <location>
        <begin position="42"/>
        <end position="461"/>
    </location>
</feature>
<feature type="transmembrane region" description="Helical" evidence="6">
    <location>
        <begin position="435"/>
        <end position="456"/>
    </location>
</feature>
<proteinExistence type="predicted"/>
<name>A0A191WIL9_9MICO</name>
<evidence type="ECO:0000256" key="3">
    <source>
        <dbReference type="ARBA" id="ARBA00022729"/>
    </source>
</evidence>
<reference evidence="9 10" key="1">
    <citation type="journal article" date="2016" name="Int. J. Syst. Evol. Microbiol.">
        <title>Agromyces aureus sp. nov., isolated from the rhizosphere of Salix caprea L. grown in a heavy-metal-contaminated soil.</title>
        <authorList>
            <person name="Corretto E."/>
            <person name="Antonielli L."/>
            <person name="Sessitsch A."/>
            <person name="Compant S."/>
            <person name="Gorfer M."/>
            <person name="Kuffner M."/>
            <person name="Brader G."/>
        </authorList>
    </citation>
    <scope>NUCLEOTIDE SEQUENCE [LARGE SCALE GENOMIC DNA]</scope>
    <source>
        <strain evidence="9 10">AR33</strain>
    </source>
</reference>
<evidence type="ECO:0000313" key="9">
    <source>
        <dbReference type="EMBL" id="ANJ28062.1"/>
    </source>
</evidence>
<evidence type="ECO:0000259" key="8">
    <source>
        <dbReference type="PROSITE" id="PS50847"/>
    </source>
</evidence>
<dbReference type="EMBL" id="CP013979">
    <property type="protein sequence ID" value="ANJ28062.1"/>
    <property type="molecule type" value="Genomic_DNA"/>
</dbReference>
<evidence type="ECO:0000256" key="4">
    <source>
        <dbReference type="ARBA" id="ARBA00023088"/>
    </source>
</evidence>
<evidence type="ECO:0000256" key="5">
    <source>
        <dbReference type="SAM" id="MobiDB-lite"/>
    </source>
</evidence>
<protein>
    <recommendedName>
        <fullName evidence="8">Gram-positive cocci surface proteins LPxTG domain-containing protein</fullName>
    </recommendedName>
</protein>
<feature type="domain" description="Gram-positive cocci surface proteins LPxTG" evidence="8">
    <location>
        <begin position="428"/>
        <end position="461"/>
    </location>
</feature>
<keyword evidence="2" id="KW-0964">Secreted</keyword>
<dbReference type="PROSITE" id="PS50847">
    <property type="entry name" value="GRAM_POS_ANCHORING"/>
    <property type="match status" value="1"/>
</dbReference>
<dbReference type="NCBIfam" id="TIGR04215">
    <property type="entry name" value="choice_anch_A"/>
    <property type="match status" value="1"/>
</dbReference>
<evidence type="ECO:0000256" key="7">
    <source>
        <dbReference type="SAM" id="SignalP"/>
    </source>
</evidence>
<feature type="compositionally biased region" description="Pro residues" evidence="5">
    <location>
        <begin position="369"/>
        <end position="378"/>
    </location>
</feature>
<keyword evidence="1" id="KW-0134">Cell wall</keyword>
<dbReference type="STRING" id="453304.ATC03_16450"/>
<gene>
    <name evidence="9" type="ORF">ATC03_16450</name>
</gene>
<feature type="signal peptide" evidence="7">
    <location>
        <begin position="1"/>
        <end position="41"/>
    </location>
</feature>
<keyword evidence="6" id="KW-0812">Transmembrane</keyword>
<dbReference type="KEGG" id="agy:ATC03_16450"/>
<keyword evidence="4" id="KW-0572">Peptidoglycan-anchor</keyword>
<reference evidence="10" key="2">
    <citation type="submission" date="2016-01" db="EMBL/GenBank/DDBJ databases">
        <title>Complete genome sequence of Agromyces aureus AR33T and comparison with related organisms.</title>
        <authorList>
            <person name="Corretto E."/>
            <person name="Antonielli L."/>
            <person name="Sessitsch A."/>
            <person name="Brader G."/>
        </authorList>
    </citation>
    <scope>NUCLEOTIDE SEQUENCE [LARGE SCALE GENOMIC DNA]</scope>
    <source>
        <strain evidence="10">AR33</strain>
    </source>
</reference>
<evidence type="ECO:0000256" key="2">
    <source>
        <dbReference type="ARBA" id="ARBA00022525"/>
    </source>
</evidence>
<feature type="compositionally biased region" description="Low complexity" evidence="5">
    <location>
        <begin position="406"/>
        <end position="422"/>
    </location>
</feature>
<keyword evidence="3 7" id="KW-0732">Signal</keyword>
<dbReference type="Pfam" id="PF20597">
    <property type="entry name" value="pAdhesive_15"/>
    <property type="match status" value="1"/>
</dbReference>
<keyword evidence="10" id="KW-1185">Reference proteome</keyword>
<dbReference type="RefSeq" id="WP_084003570.1">
    <property type="nucleotide sequence ID" value="NZ_CP013979.1"/>
</dbReference>